<keyword evidence="1" id="KW-0812">Transmembrane</keyword>
<dbReference type="InterPro" id="IPR027417">
    <property type="entry name" value="P-loop_NTPase"/>
</dbReference>
<dbReference type="PANTHER" id="PTHR36978:SF4">
    <property type="entry name" value="P-LOOP CONTAINING NUCLEOSIDE TRIPHOSPHATE HYDROLASE PROTEIN"/>
    <property type="match status" value="1"/>
</dbReference>
<evidence type="ECO:0000313" key="2">
    <source>
        <dbReference type="EMBL" id="CAG8972212.1"/>
    </source>
</evidence>
<name>A0A9N9Q2B3_9HELO</name>
<feature type="transmembrane region" description="Helical" evidence="1">
    <location>
        <begin position="271"/>
        <end position="288"/>
    </location>
</feature>
<dbReference type="InterPro" id="IPR040632">
    <property type="entry name" value="Sulfotransfer_4"/>
</dbReference>
<dbReference type="AlphaFoldDB" id="A0A9N9Q2B3"/>
<evidence type="ECO:0000256" key="1">
    <source>
        <dbReference type="SAM" id="Phobius"/>
    </source>
</evidence>
<dbReference type="EMBL" id="CAJVRM010000039">
    <property type="protein sequence ID" value="CAG8972212.1"/>
    <property type="molecule type" value="Genomic_DNA"/>
</dbReference>
<comment type="caution">
    <text evidence="2">The sequence shown here is derived from an EMBL/GenBank/DDBJ whole genome shotgun (WGS) entry which is preliminary data.</text>
</comment>
<dbReference type="OrthoDB" id="408152at2759"/>
<organism evidence="2 3">
    <name type="scientific">Hymenoscyphus albidus</name>
    <dbReference type="NCBI Taxonomy" id="595503"/>
    <lineage>
        <taxon>Eukaryota</taxon>
        <taxon>Fungi</taxon>
        <taxon>Dikarya</taxon>
        <taxon>Ascomycota</taxon>
        <taxon>Pezizomycotina</taxon>
        <taxon>Leotiomycetes</taxon>
        <taxon>Helotiales</taxon>
        <taxon>Helotiaceae</taxon>
        <taxon>Hymenoscyphus</taxon>
    </lineage>
</organism>
<dbReference type="SUPFAM" id="SSF52540">
    <property type="entry name" value="P-loop containing nucleoside triphosphate hydrolases"/>
    <property type="match status" value="1"/>
</dbReference>
<keyword evidence="3" id="KW-1185">Reference proteome</keyword>
<proteinExistence type="predicted"/>
<protein>
    <recommendedName>
        <fullName evidence="4">P-loop containing nucleoside triphosphate hydrolase protein</fullName>
    </recommendedName>
</protein>
<dbReference type="Proteomes" id="UP000701801">
    <property type="component" value="Unassembled WGS sequence"/>
</dbReference>
<evidence type="ECO:0008006" key="4">
    <source>
        <dbReference type="Google" id="ProtNLM"/>
    </source>
</evidence>
<keyword evidence="1" id="KW-0472">Membrane</keyword>
<reference evidence="2" key="1">
    <citation type="submission" date="2021-07" db="EMBL/GenBank/DDBJ databases">
        <authorList>
            <person name="Durling M."/>
        </authorList>
    </citation>
    <scope>NUCLEOTIDE SEQUENCE</scope>
</reference>
<keyword evidence="1" id="KW-1133">Transmembrane helix</keyword>
<gene>
    <name evidence="2" type="ORF">HYALB_00010991</name>
</gene>
<dbReference type="PANTHER" id="PTHR36978">
    <property type="entry name" value="P-LOOP CONTAINING NUCLEOTIDE TRIPHOSPHATE HYDROLASE"/>
    <property type="match status" value="1"/>
</dbReference>
<evidence type="ECO:0000313" key="3">
    <source>
        <dbReference type="Proteomes" id="UP000701801"/>
    </source>
</evidence>
<dbReference type="Gene3D" id="3.40.50.300">
    <property type="entry name" value="P-loop containing nucleotide triphosphate hydrolases"/>
    <property type="match status" value="1"/>
</dbReference>
<dbReference type="Pfam" id="PF17784">
    <property type="entry name" value="Sulfotransfer_4"/>
    <property type="match status" value="1"/>
</dbReference>
<accession>A0A9N9Q2B3</accession>
<sequence length="299" mass="34188">MTSKKSQTTIDNPQKASYVWSLGMSKTGTASIKAALDLLNYPSTHASTLYSSPTSLSQSWTRALRAKYQPAKYPHLKAYTTRAQFDTLLSHPGSQKYVAVTDVPAICFAEELVTLYPESKVLLVERDEEQWCSSFYKTVYRPLSGRANLWIAWLDGGWLGPVVACHLAWLEGWMGIPSSSSSLSERELEGRMKRCYREHYELVRRITPRERLLEYKLGSGWEPICSFLGVDVPRDVRGEEVMFPRVNEKEAMKVKIDGVVRKGLLNVLKKVGRFGGMVMIGFLAWWWVQYRIRISLQYE</sequence>